<dbReference type="Pfam" id="PF09929">
    <property type="entry name" value="DUF2161"/>
    <property type="match status" value="1"/>
</dbReference>
<dbReference type="EMBL" id="LHZB01000118">
    <property type="protein sequence ID" value="KXV00175.1"/>
    <property type="molecule type" value="Genomic_DNA"/>
</dbReference>
<accession>A0A149QS80</accession>
<protein>
    <submittedName>
        <fullName evidence="1">Uncharacterized protein</fullName>
    </submittedName>
</protein>
<name>A0A149QS80_9PROT</name>
<organism evidence="1 2">
    <name type="scientific">Gluconobacter potus</name>
    <dbReference type="NCBI Taxonomy" id="2724927"/>
    <lineage>
        <taxon>Bacteria</taxon>
        <taxon>Pseudomonadati</taxon>
        <taxon>Pseudomonadota</taxon>
        <taxon>Alphaproteobacteria</taxon>
        <taxon>Acetobacterales</taxon>
        <taxon>Acetobacteraceae</taxon>
        <taxon>Gluconobacter</taxon>
    </lineage>
</organism>
<evidence type="ECO:0000313" key="1">
    <source>
        <dbReference type="EMBL" id="KXV00175.1"/>
    </source>
</evidence>
<dbReference type="RefSeq" id="WP_155723235.1">
    <property type="nucleotide sequence ID" value="NZ_LHZB01000118.1"/>
</dbReference>
<dbReference type="InterPro" id="IPR018679">
    <property type="entry name" value="DUF2161"/>
</dbReference>
<dbReference type="AlphaFoldDB" id="A0A149QS80"/>
<dbReference type="PATRIC" id="fig|442.7.peg.3324"/>
<proteinExistence type="predicted"/>
<dbReference type="Proteomes" id="UP000075573">
    <property type="component" value="Unassembled WGS sequence"/>
</dbReference>
<gene>
    <name evidence="1" type="ORF">AD929_12510</name>
</gene>
<sequence>MPGQDFCEADLYAPVRDHFIALGFDVKGEVRNCDVVAVKDDILVSVELKKTFGLKLVYQGLDKQASSDLVYLAIPAVLKKGRGKRSPVEDMKRLCRRTGLGLLEVYGQTVQVLCEAEPTHARSTSARRKRILKEFRARSGDHNIGGTTGVKRVTAFIENSVLLAMLAREDGSVTPAKGREAGVETSSAILSRNHLGWFSKLARGEYALTEEGMKGLETYAHVVETQTILRNA</sequence>
<evidence type="ECO:0000313" key="2">
    <source>
        <dbReference type="Proteomes" id="UP000075573"/>
    </source>
</evidence>
<comment type="caution">
    <text evidence="1">The sequence shown here is derived from an EMBL/GenBank/DDBJ whole genome shotgun (WGS) entry which is preliminary data.</text>
</comment>
<reference evidence="1 2" key="1">
    <citation type="submission" date="2015-06" db="EMBL/GenBank/DDBJ databases">
        <title>Improved classification and identification of acetic acid bacteria using matrix-assisted laser desorption/ionization time-of-flight mass spectrometry; Gluconobacter nephelii and Gluconobacter uchimurae are later heterotypic synonyms of Gluconobacter japonicus and Gluconobacter oxydans, respectively.</title>
        <authorList>
            <person name="Li L."/>
            <person name="Cleenwerck I."/>
            <person name="De Vuyst L."/>
            <person name="Vandamme P."/>
        </authorList>
    </citation>
    <scope>NUCLEOTIDE SEQUENCE [LARGE SCALE GENOMIC DNA]</scope>
    <source>
        <strain evidence="1 2">LMG 1764</strain>
    </source>
</reference>